<evidence type="ECO:0000313" key="7">
    <source>
        <dbReference type="Proteomes" id="UP000220527"/>
    </source>
</evidence>
<dbReference type="InterPro" id="IPR039425">
    <property type="entry name" value="RNA_pol_sigma-70-like"/>
</dbReference>
<dbReference type="Gene3D" id="1.10.1740.10">
    <property type="match status" value="1"/>
</dbReference>
<protein>
    <recommendedName>
        <fullName evidence="5">RNA polymerase sigma-70 region 2 domain-containing protein</fullName>
    </recommendedName>
</protein>
<keyword evidence="3" id="KW-0731">Sigma factor</keyword>
<sequence>MACVFDASELNACRHIVRHCDQQYAWGLDAITCEYYVRTLTPLMRVVAPERRAMLVVHYHLDHRIVAALRDVNHPAHHDLWAQWSRKVLAVLRRSGLDWSHDSSIELDDLVQVALGELAQALPNYRYQSRFLSWAYSVIVRTAHRHLRTFNTRHHVGSHVSLERLEEAPPTEALKPHHEETTHARLLAARVHALLAAHNDARLLPIFRLWALEQYTSAEIGALVDLHESRVRALLNMARTVLREDPSIQQWRAASDDRLADSR</sequence>
<dbReference type="EMBL" id="NQWI01000044">
    <property type="protein sequence ID" value="PDW03007.1"/>
    <property type="molecule type" value="Genomic_DNA"/>
</dbReference>
<reference evidence="7" key="1">
    <citation type="submission" date="2017-08" db="EMBL/GenBank/DDBJ databases">
        <authorList>
            <person name="Grouzdev D.S."/>
            <person name="Gaisin V.A."/>
            <person name="Rysina M.S."/>
            <person name="Gorlenko V.M."/>
        </authorList>
    </citation>
    <scope>NUCLEOTIDE SEQUENCE [LARGE SCALE GENOMIC DNA]</scope>
    <source>
        <strain evidence="7">Kir15-3F</strain>
    </source>
</reference>
<dbReference type="PANTHER" id="PTHR43133:SF51">
    <property type="entry name" value="RNA POLYMERASE SIGMA FACTOR"/>
    <property type="match status" value="1"/>
</dbReference>
<dbReference type="GO" id="GO:0016987">
    <property type="term" value="F:sigma factor activity"/>
    <property type="evidence" value="ECO:0007669"/>
    <property type="project" value="UniProtKB-KW"/>
</dbReference>
<gene>
    <name evidence="6" type="ORF">CJ255_11090</name>
</gene>
<dbReference type="SUPFAM" id="SSF88659">
    <property type="entry name" value="Sigma3 and sigma4 domains of RNA polymerase sigma factors"/>
    <property type="match status" value="1"/>
</dbReference>
<dbReference type="SUPFAM" id="SSF88946">
    <property type="entry name" value="Sigma2 domain of RNA polymerase sigma factors"/>
    <property type="match status" value="1"/>
</dbReference>
<proteinExistence type="inferred from homology"/>
<organism evidence="6 7">
    <name type="scientific">Candidatus Viridilinea mediisalina</name>
    <dbReference type="NCBI Taxonomy" id="2024553"/>
    <lineage>
        <taxon>Bacteria</taxon>
        <taxon>Bacillati</taxon>
        <taxon>Chloroflexota</taxon>
        <taxon>Chloroflexia</taxon>
        <taxon>Chloroflexales</taxon>
        <taxon>Chloroflexineae</taxon>
        <taxon>Oscillochloridaceae</taxon>
        <taxon>Candidatus Viridilinea</taxon>
    </lineage>
</organism>
<name>A0A2A6RIV8_9CHLR</name>
<comment type="similarity">
    <text evidence="1">Belongs to the sigma-70 factor family. ECF subfamily.</text>
</comment>
<evidence type="ECO:0000259" key="5">
    <source>
        <dbReference type="Pfam" id="PF04542"/>
    </source>
</evidence>
<feature type="domain" description="RNA polymerase sigma-70 region 2" evidence="5">
    <location>
        <begin position="81"/>
        <end position="149"/>
    </location>
</feature>
<evidence type="ECO:0000256" key="1">
    <source>
        <dbReference type="ARBA" id="ARBA00010641"/>
    </source>
</evidence>
<dbReference type="RefSeq" id="WP_097644171.1">
    <property type="nucleotide sequence ID" value="NZ_NQWI01000044.1"/>
</dbReference>
<keyword evidence="4" id="KW-0804">Transcription</keyword>
<dbReference type="InterPro" id="IPR014284">
    <property type="entry name" value="RNA_pol_sigma-70_dom"/>
</dbReference>
<dbReference type="OrthoDB" id="156365at2"/>
<evidence type="ECO:0000256" key="3">
    <source>
        <dbReference type="ARBA" id="ARBA00023082"/>
    </source>
</evidence>
<evidence type="ECO:0000256" key="4">
    <source>
        <dbReference type="ARBA" id="ARBA00023163"/>
    </source>
</evidence>
<dbReference type="InterPro" id="IPR013324">
    <property type="entry name" value="RNA_pol_sigma_r3/r4-like"/>
</dbReference>
<evidence type="ECO:0000313" key="6">
    <source>
        <dbReference type="EMBL" id="PDW03007.1"/>
    </source>
</evidence>
<dbReference type="PANTHER" id="PTHR43133">
    <property type="entry name" value="RNA POLYMERASE ECF-TYPE SIGMA FACTO"/>
    <property type="match status" value="1"/>
</dbReference>
<keyword evidence="2" id="KW-0805">Transcription regulation</keyword>
<dbReference type="NCBIfam" id="TIGR02937">
    <property type="entry name" value="sigma70-ECF"/>
    <property type="match status" value="1"/>
</dbReference>
<dbReference type="Proteomes" id="UP000220527">
    <property type="component" value="Unassembled WGS sequence"/>
</dbReference>
<accession>A0A2A6RIV8</accession>
<dbReference type="AlphaFoldDB" id="A0A2A6RIV8"/>
<dbReference type="GO" id="GO:0006352">
    <property type="term" value="P:DNA-templated transcription initiation"/>
    <property type="evidence" value="ECO:0007669"/>
    <property type="project" value="InterPro"/>
</dbReference>
<dbReference type="Pfam" id="PF04542">
    <property type="entry name" value="Sigma70_r2"/>
    <property type="match status" value="1"/>
</dbReference>
<evidence type="ECO:0000256" key="2">
    <source>
        <dbReference type="ARBA" id="ARBA00023015"/>
    </source>
</evidence>
<keyword evidence="7" id="KW-1185">Reference proteome</keyword>
<dbReference type="InterPro" id="IPR007627">
    <property type="entry name" value="RNA_pol_sigma70_r2"/>
</dbReference>
<dbReference type="InterPro" id="IPR013325">
    <property type="entry name" value="RNA_pol_sigma_r2"/>
</dbReference>
<comment type="caution">
    <text evidence="6">The sequence shown here is derived from an EMBL/GenBank/DDBJ whole genome shotgun (WGS) entry which is preliminary data.</text>
</comment>